<comment type="caution">
    <text evidence="3">The sequence shown here is derived from an EMBL/GenBank/DDBJ whole genome shotgun (WGS) entry which is preliminary data.</text>
</comment>
<feature type="compositionally biased region" description="Basic and acidic residues" evidence="1">
    <location>
        <begin position="89"/>
        <end position="118"/>
    </location>
</feature>
<feature type="domain" description="Retrotransposon gag" evidence="2">
    <location>
        <begin position="189"/>
        <end position="273"/>
    </location>
</feature>
<gene>
    <name evidence="3" type="ORF">Tci_196477</name>
</gene>
<keyword evidence="3" id="KW-0808">Transferase</keyword>
<protein>
    <submittedName>
        <fullName evidence="3">Reverse transcriptase domain-containing protein</fullName>
    </submittedName>
</protein>
<feature type="non-terminal residue" evidence="3">
    <location>
        <position position="1"/>
    </location>
</feature>
<reference evidence="3" key="1">
    <citation type="journal article" date="2019" name="Sci. Rep.">
        <title>Draft genome of Tanacetum cinerariifolium, the natural source of mosquito coil.</title>
        <authorList>
            <person name="Yamashiro T."/>
            <person name="Shiraishi A."/>
            <person name="Satake H."/>
            <person name="Nakayama K."/>
        </authorList>
    </citation>
    <scope>NUCLEOTIDE SEQUENCE</scope>
</reference>
<dbReference type="PANTHER" id="PTHR48475:SF1">
    <property type="entry name" value="RNASE H TYPE-1 DOMAIN-CONTAINING PROTEIN"/>
    <property type="match status" value="1"/>
</dbReference>
<dbReference type="GO" id="GO:0003964">
    <property type="term" value="F:RNA-directed DNA polymerase activity"/>
    <property type="evidence" value="ECO:0007669"/>
    <property type="project" value="UniProtKB-KW"/>
</dbReference>
<dbReference type="InterPro" id="IPR043128">
    <property type="entry name" value="Rev_trsase/Diguanyl_cyclase"/>
</dbReference>
<evidence type="ECO:0000259" key="2">
    <source>
        <dbReference type="Pfam" id="PF03732"/>
    </source>
</evidence>
<feature type="region of interest" description="Disordered" evidence="1">
    <location>
        <begin position="21"/>
        <end position="160"/>
    </location>
</feature>
<feature type="region of interest" description="Disordered" evidence="1">
    <location>
        <begin position="807"/>
        <end position="826"/>
    </location>
</feature>
<feature type="compositionally biased region" description="Polar residues" evidence="1">
    <location>
        <begin position="65"/>
        <end position="84"/>
    </location>
</feature>
<dbReference type="EMBL" id="BKCJ010050622">
    <property type="protein sequence ID" value="GEW24501.1"/>
    <property type="molecule type" value="Genomic_DNA"/>
</dbReference>
<keyword evidence="3" id="KW-0695">RNA-directed DNA polymerase</keyword>
<dbReference type="Gene3D" id="3.30.70.270">
    <property type="match status" value="1"/>
</dbReference>
<sequence length="826" mass="95458">DKSGLDACAKLTVAELNKRSGDADLLKDKSASHDESHTRKLAYIDYDKESPARSLAKGFSDRFSLESSGTSDTHGQTRSTSKGQKTPFKNKEPTHLRRSRRLEDRSTTKEKARNERSKSREKRSRHQEISSDSEYEEGSKDAYEDLNSPYKRPKPTPFTQRITRFKYHRREKLPRNIRVYEENKDPEDHLGGAARNWFDDMDPKSVDNFEELSQKFLKEFSQQKRYAKDPTEIHGIKRMQNEGLQAFMDRFKSESLHIKEVPPVLRITAFMHGHGHSELAKKLNDKIPKTVDVMSKESGRSLGEKWSLGQQKWFVLPKGTEGKLAHLVKDIRRNNQQNGNQGRNGMEVINMIREEENRKRPFEEGRSSLMSELTFPAIPRSQLTDEPIILEVVIEENQVRIILVDGGSSSEIMYELCFRNLDINIRSRLRRCKAPMIGVVTMETSRETLRECKYLERVQGLWKEVQWRQREEQMSRIREQVILRTRSTSGRRSISSSVSFEKTRSKEDVEEIFTISHECPDQYVTVWATLTTNCKRLLADILRENMKSKGGKVPWPYSNRRRTKSRPERIQAITQSHTPRSPNQIRSLFLQLTAISKFIPKLAELKHPIRETRTRMETAKKSGWTNEAEEALRRIKRKLGKLQTLAIPTEGETLMLCLRQRNETISSVLLMEKEGIQIPVSHTNGGNNETLRKKGRLAKWVAEIRAYDISYTPRREVEGSLVKKFFGQGEQVEETPDANEGGTLNLRIILVSPEEKMYSYAISLKFNAFNHDMDYEALLTGLAVSVSKGMKDLHVFMDSPKLVAQKKENNTPVTKQEGSIRKKLWM</sequence>
<feature type="compositionally biased region" description="Basic and acidic residues" evidence="1">
    <location>
        <begin position="21"/>
        <end position="38"/>
    </location>
</feature>
<name>A0A699GTL0_TANCI</name>
<evidence type="ECO:0000256" key="1">
    <source>
        <dbReference type="SAM" id="MobiDB-lite"/>
    </source>
</evidence>
<organism evidence="3">
    <name type="scientific">Tanacetum cinerariifolium</name>
    <name type="common">Dalmatian daisy</name>
    <name type="synonym">Chrysanthemum cinerariifolium</name>
    <dbReference type="NCBI Taxonomy" id="118510"/>
    <lineage>
        <taxon>Eukaryota</taxon>
        <taxon>Viridiplantae</taxon>
        <taxon>Streptophyta</taxon>
        <taxon>Embryophyta</taxon>
        <taxon>Tracheophyta</taxon>
        <taxon>Spermatophyta</taxon>
        <taxon>Magnoliopsida</taxon>
        <taxon>eudicotyledons</taxon>
        <taxon>Gunneridae</taxon>
        <taxon>Pentapetalae</taxon>
        <taxon>asterids</taxon>
        <taxon>campanulids</taxon>
        <taxon>Asterales</taxon>
        <taxon>Asteraceae</taxon>
        <taxon>Asteroideae</taxon>
        <taxon>Anthemideae</taxon>
        <taxon>Anthemidinae</taxon>
        <taxon>Tanacetum</taxon>
    </lineage>
</organism>
<dbReference type="PANTHER" id="PTHR48475">
    <property type="entry name" value="RIBONUCLEASE H"/>
    <property type="match status" value="1"/>
</dbReference>
<dbReference type="Pfam" id="PF03732">
    <property type="entry name" value="Retrotrans_gag"/>
    <property type="match status" value="1"/>
</dbReference>
<evidence type="ECO:0000313" key="3">
    <source>
        <dbReference type="EMBL" id="GEW24501.1"/>
    </source>
</evidence>
<dbReference type="SUPFAM" id="SSF56672">
    <property type="entry name" value="DNA/RNA polymerases"/>
    <property type="match status" value="1"/>
</dbReference>
<proteinExistence type="predicted"/>
<keyword evidence="3" id="KW-0548">Nucleotidyltransferase</keyword>
<dbReference type="InterPro" id="IPR043502">
    <property type="entry name" value="DNA/RNA_pol_sf"/>
</dbReference>
<accession>A0A699GTL0</accession>
<dbReference type="AlphaFoldDB" id="A0A699GTL0"/>
<dbReference type="InterPro" id="IPR005162">
    <property type="entry name" value="Retrotrans_gag_dom"/>
</dbReference>